<dbReference type="EMBL" id="JADNYJ010000384">
    <property type="protein sequence ID" value="KAF8870011.1"/>
    <property type="molecule type" value="Genomic_DNA"/>
</dbReference>
<dbReference type="InterPro" id="IPR037159">
    <property type="entry name" value="RNA_POL_N_sf"/>
</dbReference>
<sequence length="181" mass="20949">TESQPVFYQSYEYIRGQKLGVIKLNPLVSDRLAKDSLERIIHPHHLPMLVKPKPWLHYNDGGYIYYKSYAMRFKDSHEQEVYLRKATNAGNVELVYAGFDVLGSTPWKINKDIFDIVITVWNSGVWMGKIPPAVYDVQEPVLLEGQDKGCGSLKRQRAWAQHKVNNHSERCSVNYKIEIAR</sequence>
<dbReference type="SUPFAM" id="SSF56672">
    <property type="entry name" value="DNA/RNA polymerases"/>
    <property type="match status" value="1"/>
</dbReference>
<reference evidence="2" key="1">
    <citation type="submission" date="2020-11" db="EMBL/GenBank/DDBJ databases">
        <authorList>
            <consortium name="DOE Joint Genome Institute"/>
            <person name="Ahrendt S."/>
            <person name="Riley R."/>
            <person name="Andreopoulos W."/>
            <person name="LaButti K."/>
            <person name="Pangilinan J."/>
            <person name="Ruiz-duenas F.J."/>
            <person name="Barrasa J.M."/>
            <person name="Sanchez-Garcia M."/>
            <person name="Camarero S."/>
            <person name="Miyauchi S."/>
            <person name="Serrano A."/>
            <person name="Linde D."/>
            <person name="Babiker R."/>
            <person name="Drula E."/>
            <person name="Ayuso-Fernandez I."/>
            <person name="Pacheco R."/>
            <person name="Padilla G."/>
            <person name="Ferreira P."/>
            <person name="Barriuso J."/>
            <person name="Kellner H."/>
            <person name="Castanera R."/>
            <person name="Alfaro M."/>
            <person name="Ramirez L."/>
            <person name="Pisabarro A.G."/>
            <person name="Kuo A."/>
            <person name="Tritt A."/>
            <person name="Lipzen A."/>
            <person name="He G."/>
            <person name="Yan M."/>
            <person name="Ng V."/>
            <person name="Cullen D."/>
            <person name="Martin F."/>
            <person name="Rosso M.-N."/>
            <person name="Henrissat B."/>
            <person name="Hibbett D."/>
            <person name="Martinez A.T."/>
            <person name="Grigoriev I.V."/>
        </authorList>
    </citation>
    <scope>NUCLEOTIDE SEQUENCE</scope>
    <source>
        <strain evidence="2">AH 44721</strain>
    </source>
</reference>
<organism evidence="2 3">
    <name type="scientific">Gymnopilus junonius</name>
    <name type="common">Spectacular rustgill mushroom</name>
    <name type="synonym">Gymnopilus spectabilis subsp. junonius</name>
    <dbReference type="NCBI Taxonomy" id="109634"/>
    <lineage>
        <taxon>Eukaryota</taxon>
        <taxon>Fungi</taxon>
        <taxon>Dikarya</taxon>
        <taxon>Basidiomycota</taxon>
        <taxon>Agaricomycotina</taxon>
        <taxon>Agaricomycetes</taxon>
        <taxon>Agaricomycetidae</taxon>
        <taxon>Agaricales</taxon>
        <taxon>Agaricineae</taxon>
        <taxon>Hymenogastraceae</taxon>
        <taxon>Gymnopilus</taxon>
    </lineage>
</organism>
<feature type="non-terminal residue" evidence="2">
    <location>
        <position position="1"/>
    </location>
</feature>
<evidence type="ECO:0000313" key="2">
    <source>
        <dbReference type="EMBL" id="KAF8870011.1"/>
    </source>
</evidence>
<gene>
    <name evidence="2" type="ORF">CPB84DRAFT_1645241</name>
</gene>
<feature type="non-terminal residue" evidence="2">
    <location>
        <position position="181"/>
    </location>
</feature>
<feature type="domain" description="DNA-directed RNA polymerase N-terminal" evidence="1">
    <location>
        <begin position="2"/>
        <end position="104"/>
    </location>
</feature>
<dbReference type="GO" id="GO:0006390">
    <property type="term" value="P:mitochondrial transcription"/>
    <property type="evidence" value="ECO:0007669"/>
    <property type="project" value="TreeGrafter"/>
</dbReference>
<accession>A0A9P5TFL9</accession>
<evidence type="ECO:0000259" key="1">
    <source>
        <dbReference type="Pfam" id="PF14700"/>
    </source>
</evidence>
<proteinExistence type="predicted"/>
<dbReference type="Pfam" id="PF14700">
    <property type="entry name" value="RPOL_N"/>
    <property type="match status" value="1"/>
</dbReference>
<dbReference type="GO" id="GO:0001018">
    <property type="term" value="F:mitochondrial promoter sequence-specific DNA binding"/>
    <property type="evidence" value="ECO:0007669"/>
    <property type="project" value="TreeGrafter"/>
</dbReference>
<dbReference type="Proteomes" id="UP000724874">
    <property type="component" value="Unassembled WGS sequence"/>
</dbReference>
<dbReference type="GO" id="GO:0003899">
    <property type="term" value="F:DNA-directed RNA polymerase activity"/>
    <property type="evidence" value="ECO:0007669"/>
    <property type="project" value="InterPro"/>
</dbReference>
<keyword evidence="3" id="KW-1185">Reference proteome</keyword>
<dbReference type="PANTHER" id="PTHR10102:SF0">
    <property type="entry name" value="DNA-DIRECTED RNA POLYMERASE, MITOCHONDRIAL"/>
    <property type="match status" value="1"/>
</dbReference>
<dbReference type="OrthoDB" id="276422at2759"/>
<dbReference type="InterPro" id="IPR029262">
    <property type="entry name" value="RPOL_N"/>
</dbReference>
<dbReference type="Gene3D" id="1.10.1320.10">
    <property type="entry name" value="DNA-directed RNA polymerase, N-terminal domain"/>
    <property type="match status" value="1"/>
</dbReference>
<dbReference type="InterPro" id="IPR002092">
    <property type="entry name" value="DNA-dir_Rpol_phage-type"/>
</dbReference>
<dbReference type="InterPro" id="IPR043502">
    <property type="entry name" value="DNA/RNA_pol_sf"/>
</dbReference>
<dbReference type="AlphaFoldDB" id="A0A9P5TFL9"/>
<dbReference type="GO" id="GO:0034245">
    <property type="term" value="C:mitochondrial DNA-directed RNA polymerase complex"/>
    <property type="evidence" value="ECO:0007669"/>
    <property type="project" value="TreeGrafter"/>
</dbReference>
<evidence type="ECO:0000313" key="3">
    <source>
        <dbReference type="Proteomes" id="UP000724874"/>
    </source>
</evidence>
<dbReference type="PANTHER" id="PTHR10102">
    <property type="entry name" value="DNA-DIRECTED RNA POLYMERASE, MITOCHONDRIAL"/>
    <property type="match status" value="1"/>
</dbReference>
<protein>
    <recommendedName>
        <fullName evidence="1">DNA-directed RNA polymerase N-terminal domain-containing protein</fullName>
    </recommendedName>
</protein>
<comment type="caution">
    <text evidence="2">The sequence shown here is derived from an EMBL/GenBank/DDBJ whole genome shotgun (WGS) entry which is preliminary data.</text>
</comment>
<name>A0A9P5TFL9_GYMJU</name>